<gene>
    <name evidence="4" type="ORF">CB0940_05091</name>
    <name evidence="5" type="ORF">RHO25_007026</name>
</gene>
<keyword evidence="7" id="KW-1185">Reference proteome</keyword>
<dbReference type="OrthoDB" id="2831072at2759"/>
<evidence type="ECO:0000256" key="2">
    <source>
        <dbReference type="ARBA" id="ARBA00022801"/>
    </source>
</evidence>
<dbReference type="Proteomes" id="UP000230605">
    <property type="component" value="Chromosome 4"/>
</dbReference>
<comment type="similarity">
    <text evidence="1">Belongs to the thioesterase PaaI family.</text>
</comment>
<proteinExistence type="inferred from homology"/>
<sequence>MVPPGKSFEDYYRAVVTAPGFENRSPEERINAILAIRCPEDPRFLSQFTEEDVKLVSFTKQSDTTCKAVFSFKATRYYCNISGNLHGGAQATIYDMLTSFAMQAIGIKGFWLNGGVSRTLECTYLRPAPEGTDLLCEVEVLSTGKTLSLHRGIIKRADNGAVISVGKHDKAAVMVKAGVDVPSKL</sequence>
<evidence type="ECO:0000313" key="6">
    <source>
        <dbReference type="Proteomes" id="UP000230605"/>
    </source>
</evidence>
<evidence type="ECO:0000256" key="1">
    <source>
        <dbReference type="ARBA" id="ARBA00008324"/>
    </source>
</evidence>
<dbReference type="CDD" id="cd03443">
    <property type="entry name" value="PaaI_thioesterase"/>
    <property type="match status" value="1"/>
</dbReference>
<keyword evidence="2" id="KW-0378">Hydrolase</keyword>
<accession>A0A2G5HKT4</accession>
<dbReference type="Pfam" id="PF03061">
    <property type="entry name" value="4HBT"/>
    <property type="match status" value="1"/>
</dbReference>
<dbReference type="SUPFAM" id="SSF54637">
    <property type="entry name" value="Thioesterase/thiol ester dehydrase-isomerase"/>
    <property type="match status" value="1"/>
</dbReference>
<dbReference type="EMBL" id="LKMD01000105">
    <property type="protein sequence ID" value="PIA93149.1"/>
    <property type="molecule type" value="Genomic_DNA"/>
</dbReference>
<organism evidence="4 6">
    <name type="scientific">Cercospora beticola</name>
    <name type="common">Sugarbeet leaf spot fungus</name>
    <dbReference type="NCBI Taxonomy" id="122368"/>
    <lineage>
        <taxon>Eukaryota</taxon>
        <taxon>Fungi</taxon>
        <taxon>Dikarya</taxon>
        <taxon>Ascomycota</taxon>
        <taxon>Pezizomycotina</taxon>
        <taxon>Dothideomycetes</taxon>
        <taxon>Dothideomycetidae</taxon>
        <taxon>Mycosphaerellales</taxon>
        <taxon>Mycosphaerellaceae</taxon>
        <taxon>Cercospora</taxon>
    </lineage>
</organism>
<evidence type="ECO:0000313" key="5">
    <source>
        <dbReference type="EMBL" id="WPB02392.1"/>
    </source>
</evidence>
<reference evidence="5 7" key="2">
    <citation type="submission" date="2023-09" db="EMBL/GenBank/DDBJ databases">
        <title>Complete-Gapless Cercospora beticola genome.</title>
        <authorList>
            <person name="Wyatt N.A."/>
            <person name="Spanner R.E."/>
            <person name="Bolton M.D."/>
        </authorList>
    </citation>
    <scope>NUCLEOTIDE SEQUENCE [LARGE SCALE GENOMIC DNA]</scope>
    <source>
        <strain evidence="5">Cb09-40</strain>
    </source>
</reference>
<evidence type="ECO:0000313" key="7">
    <source>
        <dbReference type="Proteomes" id="UP001302367"/>
    </source>
</evidence>
<dbReference type="Proteomes" id="UP001302367">
    <property type="component" value="Chromosome 4"/>
</dbReference>
<dbReference type="InterPro" id="IPR029069">
    <property type="entry name" value="HotDog_dom_sf"/>
</dbReference>
<dbReference type="InterPro" id="IPR006683">
    <property type="entry name" value="Thioestr_dom"/>
</dbReference>
<evidence type="ECO:0000259" key="3">
    <source>
        <dbReference type="Pfam" id="PF03061"/>
    </source>
</evidence>
<dbReference type="PANTHER" id="PTHR21660:SF1">
    <property type="entry name" value="ACYL-COENZYME A THIOESTERASE 13"/>
    <property type="match status" value="1"/>
</dbReference>
<dbReference type="EMBL" id="CP134187">
    <property type="protein sequence ID" value="WPB02392.1"/>
    <property type="molecule type" value="Genomic_DNA"/>
</dbReference>
<dbReference type="PANTHER" id="PTHR21660">
    <property type="entry name" value="THIOESTERASE SUPERFAMILY MEMBER-RELATED"/>
    <property type="match status" value="1"/>
</dbReference>
<dbReference type="GO" id="GO:0047617">
    <property type="term" value="F:fatty acyl-CoA hydrolase activity"/>
    <property type="evidence" value="ECO:0007669"/>
    <property type="project" value="InterPro"/>
</dbReference>
<dbReference type="AlphaFoldDB" id="A0A2G5HKT4"/>
<protein>
    <recommendedName>
        <fullName evidence="3">Thioesterase domain-containing protein</fullName>
    </recommendedName>
</protein>
<feature type="domain" description="Thioesterase" evidence="3">
    <location>
        <begin position="83"/>
        <end position="160"/>
    </location>
</feature>
<dbReference type="InterPro" id="IPR039298">
    <property type="entry name" value="ACOT13"/>
</dbReference>
<dbReference type="Gene3D" id="3.10.129.10">
    <property type="entry name" value="Hotdog Thioesterase"/>
    <property type="match status" value="1"/>
</dbReference>
<evidence type="ECO:0000313" key="4">
    <source>
        <dbReference type="EMBL" id="PIA93149.1"/>
    </source>
</evidence>
<name>A0A2G5HKT4_CERBT</name>
<reference evidence="4 6" key="1">
    <citation type="submission" date="2015-10" db="EMBL/GenBank/DDBJ databases">
        <title>The cercosporin biosynthetic gene cluster was horizontally transferred to several fungal lineages and shown to be expanded in Cercospora beticola based on microsynteny with recipient genomes.</title>
        <authorList>
            <person name="De Jonge R."/>
            <person name="Ebert M.K."/>
            <person name="Suttle J.C."/>
            <person name="Jurick Ii W.M."/>
            <person name="Secor G.A."/>
            <person name="Thomma B.P."/>
            <person name="Van De Peer Y."/>
            <person name="Bolton M.D."/>
        </authorList>
    </citation>
    <scope>NUCLEOTIDE SEQUENCE [LARGE SCALE GENOMIC DNA]</scope>
    <source>
        <strain evidence="4 6">09-40</strain>
    </source>
</reference>